<gene>
    <name evidence="3" type="ORF">SporoS204_12905</name>
</gene>
<evidence type="ECO:0000313" key="3">
    <source>
        <dbReference type="EMBL" id="ARF14974.1"/>
    </source>
</evidence>
<feature type="domain" description="CBS" evidence="2">
    <location>
        <begin position="101"/>
        <end position="158"/>
    </location>
</feature>
<sequence length="234" mass="26840">MEHKNSERFLIAFNRIDKSLMKITGLPNHFSFSKKIDRAKSQHALVAHYEDDLREFGSLRNAIVHNRTGFDYAIAEPHDDVVKLIENIDERLSNPVTVKDLFSGKVHIVQADESLATGLRLVRKWKINQLPIYKKGQFIGLITADGIMNWLADQETDCISREIPTLLDVYNHEKRKKTYRFVKSSMSVYEAEGFFRKSIVSGKRLQALLITEQGGKDEKLIGIITPLDLLKIDE</sequence>
<dbReference type="PROSITE" id="PS51371">
    <property type="entry name" value="CBS"/>
    <property type="match status" value="1"/>
</dbReference>
<dbReference type="InterPro" id="IPR046342">
    <property type="entry name" value="CBS_dom_sf"/>
</dbReference>
<proteinExistence type="predicted"/>
<dbReference type="EMBL" id="CP015108">
    <property type="protein sequence ID" value="ARF14974.1"/>
    <property type="molecule type" value="Genomic_DNA"/>
</dbReference>
<dbReference type="Pfam" id="PF00571">
    <property type="entry name" value="CBS"/>
    <property type="match status" value="1"/>
</dbReference>
<organism evidence="3 4">
    <name type="scientific">Sporosarcina ureae</name>
    <dbReference type="NCBI Taxonomy" id="1571"/>
    <lineage>
        <taxon>Bacteria</taxon>
        <taxon>Bacillati</taxon>
        <taxon>Bacillota</taxon>
        <taxon>Bacilli</taxon>
        <taxon>Bacillales</taxon>
        <taxon>Caryophanaceae</taxon>
        <taxon>Sporosarcina</taxon>
    </lineage>
</organism>
<dbReference type="Proteomes" id="UP000192486">
    <property type="component" value="Chromosome"/>
</dbReference>
<evidence type="ECO:0000259" key="2">
    <source>
        <dbReference type="PROSITE" id="PS51371"/>
    </source>
</evidence>
<dbReference type="SUPFAM" id="SSF54631">
    <property type="entry name" value="CBS-domain pair"/>
    <property type="match status" value="1"/>
</dbReference>
<name>A0ABN4YUF1_SPOUR</name>
<protein>
    <recommendedName>
        <fullName evidence="2">CBS domain-containing protein</fullName>
    </recommendedName>
</protein>
<evidence type="ECO:0000313" key="4">
    <source>
        <dbReference type="Proteomes" id="UP000192486"/>
    </source>
</evidence>
<dbReference type="RefSeq" id="WP_029052651.1">
    <property type="nucleotide sequence ID" value="NZ_CP015108.1"/>
</dbReference>
<reference evidence="3 4" key="1">
    <citation type="submission" date="2016-04" db="EMBL/GenBank/DDBJ databases">
        <title>Comparative Genomics and Epigenetics of Sporosarcina ureae.</title>
        <authorList>
            <person name="Oliver A.S."/>
            <person name="Cooper K.K."/>
        </authorList>
    </citation>
    <scope>NUCLEOTIDE SEQUENCE [LARGE SCALE GENOMIC DNA]</scope>
    <source>
        <strain evidence="3 4">S204</strain>
    </source>
</reference>
<dbReference type="InterPro" id="IPR000644">
    <property type="entry name" value="CBS_dom"/>
</dbReference>
<evidence type="ECO:0000256" key="1">
    <source>
        <dbReference type="PROSITE-ProRule" id="PRU00703"/>
    </source>
</evidence>
<keyword evidence="4" id="KW-1185">Reference proteome</keyword>
<keyword evidence="1" id="KW-0129">CBS domain</keyword>
<dbReference type="Gene3D" id="3.10.580.10">
    <property type="entry name" value="CBS-domain"/>
    <property type="match status" value="1"/>
</dbReference>
<accession>A0ABN4YUF1</accession>